<keyword evidence="3" id="KW-0233">DNA recombination</keyword>
<dbReference type="InterPro" id="IPR011010">
    <property type="entry name" value="DNA_brk_join_enz"/>
</dbReference>
<evidence type="ECO:0000259" key="6">
    <source>
        <dbReference type="PROSITE" id="PS51900"/>
    </source>
</evidence>
<feature type="domain" description="Tyr recombinase" evidence="5">
    <location>
        <begin position="94"/>
        <end position="276"/>
    </location>
</feature>
<evidence type="ECO:0000313" key="8">
    <source>
        <dbReference type="Proteomes" id="UP001430377"/>
    </source>
</evidence>
<dbReference type="InterPro" id="IPR050090">
    <property type="entry name" value="Tyrosine_recombinase_XerCD"/>
</dbReference>
<evidence type="ECO:0000313" key="7">
    <source>
        <dbReference type="EMBL" id="MBX0325186.1"/>
    </source>
</evidence>
<dbReference type="GO" id="GO:0003677">
    <property type="term" value="F:DNA binding"/>
    <property type="evidence" value="ECO:0007669"/>
    <property type="project" value="UniProtKB-UniRule"/>
</dbReference>
<dbReference type="InterPro" id="IPR004107">
    <property type="entry name" value="Integrase_SAM-like_N"/>
</dbReference>
<dbReference type="Gene3D" id="1.10.150.130">
    <property type="match status" value="1"/>
</dbReference>
<dbReference type="AlphaFoldDB" id="A0AAW4PX36"/>
<reference evidence="7 8" key="1">
    <citation type="submission" date="2021-06" db="EMBL/GenBank/DDBJ databases">
        <title>Halomicroarcula sp. a new haloarchaeum isolated from saline soil.</title>
        <authorList>
            <person name="Duran-Viseras A."/>
            <person name="Sanchez-Porro C."/>
            <person name="Ventosa A."/>
        </authorList>
    </citation>
    <scope>NUCLEOTIDE SEQUENCE [LARGE SCALE GENOMIC DNA]</scope>
    <source>
        <strain evidence="7 8">F13</strain>
    </source>
</reference>
<evidence type="ECO:0000256" key="4">
    <source>
        <dbReference type="PROSITE-ProRule" id="PRU01248"/>
    </source>
</evidence>
<comment type="caution">
    <text evidence="7">The sequence shown here is derived from an EMBL/GenBank/DDBJ whole genome shotgun (WGS) entry which is preliminary data.</text>
</comment>
<dbReference type="Pfam" id="PF13495">
    <property type="entry name" value="Phage_int_SAM_4"/>
    <property type="match status" value="1"/>
</dbReference>
<gene>
    <name evidence="7" type="ORF">EGH21_19355</name>
</gene>
<dbReference type="PROSITE" id="PS51900">
    <property type="entry name" value="CB"/>
    <property type="match status" value="1"/>
</dbReference>
<dbReference type="PANTHER" id="PTHR30349">
    <property type="entry name" value="PHAGE INTEGRASE-RELATED"/>
    <property type="match status" value="1"/>
</dbReference>
<dbReference type="PROSITE" id="PS51898">
    <property type="entry name" value="TYR_RECOMBINASE"/>
    <property type="match status" value="1"/>
</dbReference>
<dbReference type="InterPro" id="IPR002104">
    <property type="entry name" value="Integrase_catalytic"/>
</dbReference>
<dbReference type="PANTHER" id="PTHR30349:SF92">
    <property type="entry name" value="SITE-SPECIFIC RECOMBINASE"/>
    <property type="match status" value="1"/>
</dbReference>
<protein>
    <submittedName>
        <fullName evidence="7">Tyrosine-type recombinase/integrase</fullName>
    </submittedName>
</protein>
<dbReference type="SUPFAM" id="SSF56349">
    <property type="entry name" value="DNA breaking-rejoining enzymes"/>
    <property type="match status" value="1"/>
</dbReference>
<dbReference type="GO" id="GO:0006310">
    <property type="term" value="P:DNA recombination"/>
    <property type="evidence" value="ECO:0007669"/>
    <property type="project" value="UniProtKB-KW"/>
</dbReference>
<dbReference type="EMBL" id="RKLR01000011">
    <property type="protein sequence ID" value="MBX0325186.1"/>
    <property type="molecule type" value="Genomic_DNA"/>
</dbReference>
<keyword evidence="1" id="KW-0229">DNA integration</keyword>
<accession>A0AAW4PX36</accession>
<dbReference type="Proteomes" id="UP001430377">
    <property type="component" value="Unassembled WGS sequence"/>
</dbReference>
<organism evidence="7 8">
    <name type="scientific">Haloarcula rubra</name>
    <dbReference type="NCBI Taxonomy" id="2487747"/>
    <lineage>
        <taxon>Archaea</taxon>
        <taxon>Methanobacteriati</taxon>
        <taxon>Methanobacteriota</taxon>
        <taxon>Stenosarchaea group</taxon>
        <taxon>Halobacteria</taxon>
        <taxon>Halobacteriales</taxon>
        <taxon>Haloarculaceae</taxon>
        <taxon>Haloarcula</taxon>
    </lineage>
</organism>
<dbReference type="InterPro" id="IPR013762">
    <property type="entry name" value="Integrase-like_cat_sf"/>
</dbReference>
<sequence length="284" mass="33227">MGRSPRTLNAYSRTLKKFYHEQFPDLTPAKTEVRHIEEYLHELNERDLSQNTKRRYLESLSSFFSYAMKRPRFEKINSNPAGVVLEEIPKRVHDRPDCATWENAKKIVHEIADPRDKSVAVLLAKTGCRLTAALEIQQDDLMLEEGFIRLRKRKGGKQTVVPVDDEVIKSLRRLQKIIPDDELDYLFVSMRGHRLSRERIRVAVRKAAITSGIMERGETQFHRKFTPHTFRTVFTTLMRKRGMDDRILKYIRGDSSDQTMDVYTRVDRGEAREQYLDCVAKLGL</sequence>
<keyword evidence="2 4" id="KW-0238">DNA-binding</keyword>
<proteinExistence type="predicted"/>
<name>A0AAW4PX36_9EURY</name>
<keyword evidence="8" id="KW-1185">Reference proteome</keyword>
<evidence type="ECO:0000256" key="1">
    <source>
        <dbReference type="ARBA" id="ARBA00022908"/>
    </source>
</evidence>
<dbReference type="Gene3D" id="1.10.443.10">
    <property type="entry name" value="Intergrase catalytic core"/>
    <property type="match status" value="1"/>
</dbReference>
<dbReference type="InterPro" id="IPR044068">
    <property type="entry name" value="CB"/>
</dbReference>
<feature type="domain" description="Core-binding (CB)" evidence="6">
    <location>
        <begin position="1"/>
        <end position="68"/>
    </location>
</feature>
<evidence type="ECO:0000256" key="3">
    <source>
        <dbReference type="ARBA" id="ARBA00023172"/>
    </source>
</evidence>
<dbReference type="Pfam" id="PF00589">
    <property type="entry name" value="Phage_integrase"/>
    <property type="match status" value="1"/>
</dbReference>
<evidence type="ECO:0000256" key="2">
    <source>
        <dbReference type="ARBA" id="ARBA00023125"/>
    </source>
</evidence>
<dbReference type="GO" id="GO:0015074">
    <property type="term" value="P:DNA integration"/>
    <property type="evidence" value="ECO:0007669"/>
    <property type="project" value="UniProtKB-KW"/>
</dbReference>
<evidence type="ECO:0000259" key="5">
    <source>
        <dbReference type="PROSITE" id="PS51898"/>
    </source>
</evidence>
<dbReference type="InterPro" id="IPR010998">
    <property type="entry name" value="Integrase_recombinase_N"/>
</dbReference>